<feature type="transmembrane region" description="Helical" evidence="1">
    <location>
        <begin position="35"/>
        <end position="53"/>
    </location>
</feature>
<evidence type="ECO:0000313" key="2">
    <source>
        <dbReference type="EMBL" id="AWZ18656.1"/>
    </source>
</evidence>
<keyword evidence="1" id="KW-0472">Membrane</keyword>
<keyword evidence="3" id="KW-1185">Reference proteome</keyword>
<dbReference type="AlphaFoldDB" id="A0A2Z4VCM4"/>
<reference evidence="2 3" key="2">
    <citation type="journal article" date="2019" name="BMC Genomics">
        <title>The Anaplasma ovis genome reveals a high proportion of pseudogenes.</title>
        <authorList>
            <person name="Liu Z."/>
            <person name="Peasley A.M."/>
            <person name="Yang J."/>
            <person name="Li Y."/>
            <person name="Guan G."/>
            <person name="Luo J."/>
            <person name="Yin H."/>
            <person name="Brayton K.A."/>
        </authorList>
    </citation>
    <scope>NUCLEOTIDE SEQUENCE [LARGE SCALE GENOMIC DNA]</scope>
    <source>
        <strain evidence="2 3">Haibei</strain>
    </source>
</reference>
<sequence length="179" mass="19063">MWALLRLLQATAVLLLLVSNYWLLGSECVKVAMLALSGLTMAIALLFATRYDCLGKCVSSGELQPVYPVRCAPMLYDLMHIVLSAAFLYSVLFLGAGFTSEFTPGWMPDTCVVICSALLLLWCAHVVCRTLLALSGLCAGCLPTINGRSGDLVCDVALRINGNAVSKVGVPGFEVSAVL</sequence>
<reference evidence="3" key="1">
    <citation type="submission" date="2018-06" db="EMBL/GenBank/DDBJ databases">
        <title>The Anaplasma ovis genome reveals a high proportion of pseudogenes.</title>
        <authorList>
            <person name="Liu Z."/>
            <person name="Peasley A.M."/>
            <person name="Yang J."/>
            <person name="Li Y."/>
            <person name="Guan G."/>
            <person name="Luo J."/>
            <person name="Yin H."/>
            <person name="Brayton K.A."/>
        </authorList>
    </citation>
    <scope>NUCLEOTIDE SEQUENCE [LARGE SCALE GENOMIC DNA]</scope>
    <source>
        <strain evidence="3">Haibei</strain>
    </source>
</reference>
<feature type="transmembrane region" description="Helical" evidence="1">
    <location>
        <begin position="106"/>
        <end position="127"/>
    </location>
</feature>
<protein>
    <submittedName>
        <fullName evidence="2">Uncharacterized protein</fullName>
    </submittedName>
</protein>
<organism evidence="2 3">
    <name type="scientific">Anaplasma ovis str. Haibei</name>
    <dbReference type="NCBI Taxonomy" id="1248439"/>
    <lineage>
        <taxon>Bacteria</taxon>
        <taxon>Pseudomonadati</taxon>
        <taxon>Pseudomonadota</taxon>
        <taxon>Alphaproteobacteria</taxon>
        <taxon>Rickettsiales</taxon>
        <taxon>Anaplasmataceae</taxon>
        <taxon>Anaplasma</taxon>
    </lineage>
</organism>
<dbReference type="KEGG" id="aoh:AOV_00725"/>
<keyword evidence="1" id="KW-1133">Transmembrane helix</keyword>
<dbReference type="EMBL" id="CP015994">
    <property type="protein sequence ID" value="AWZ18656.1"/>
    <property type="molecule type" value="Genomic_DNA"/>
</dbReference>
<name>A0A2Z4VCM4_9RICK</name>
<feature type="transmembrane region" description="Helical" evidence="1">
    <location>
        <begin position="74"/>
        <end position="94"/>
    </location>
</feature>
<keyword evidence="1" id="KW-0812">Transmembrane</keyword>
<evidence type="ECO:0000313" key="3">
    <source>
        <dbReference type="Proteomes" id="UP000259762"/>
    </source>
</evidence>
<evidence type="ECO:0000256" key="1">
    <source>
        <dbReference type="SAM" id="Phobius"/>
    </source>
</evidence>
<gene>
    <name evidence="2" type="ORF">AOV_00725</name>
</gene>
<dbReference type="Proteomes" id="UP000259762">
    <property type="component" value="Chromosome"/>
</dbReference>
<proteinExistence type="predicted"/>
<dbReference type="RefSeq" id="WP_233497181.1">
    <property type="nucleotide sequence ID" value="NZ_CP015994.1"/>
</dbReference>
<accession>A0A2Z4VCM4</accession>